<organism evidence="2 3">
    <name type="scientific">Dovyalis caffra</name>
    <dbReference type="NCBI Taxonomy" id="77055"/>
    <lineage>
        <taxon>Eukaryota</taxon>
        <taxon>Viridiplantae</taxon>
        <taxon>Streptophyta</taxon>
        <taxon>Embryophyta</taxon>
        <taxon>Tracheophyta</taxon>
        <taxon>Spermatophyta</taxon>
        <taxon>Magnoliopsida</taxon>
        <taxon>eudicotyledons</taxon>
        <taxon>Gunneridae</taxon>
        <taxon>Pentapetalae</taxon>
        <taxon>rosids</taxon>
        <taxon>fabids</taxon>
        <taxon>Malpighiales</taxon>
        <taxon>Salicaceae</taxon>
        <taxon>Flacourtieae</taxon>
        <taxon>Dovyalis</taxon>
    </lineage>
</organism>
<evidence type="ECO:0000313" key="3">
    <source>
        <dbReference type="Proteomes" id="UP001314170"/>
    </source>
</evidence>
<gene>
    <name evidence="2" type="ORF">DCAF_LOCUS2309</name>
</gene>
<comment type="caution">
    <text evidence="2">The sequence shown here is derived from an EMBL/GenBank/DDBJ whole genome shotgun (WGS) entry which is preliminary data.</text>
</comment>
<protein>
    <submittedName>
        <fullName evidence="2">Uncharacterized protein</fullName>
    </submittedName>
</protein>
<evidence type="ECO:0000313" key="2">
    <source>
        <dbReference type="EMBL" id="CAK7324652.1"/>
    </source>
</evidence>
<feature type="region of interest" description="Disordered" evidence="1">
    <location>
        <begin position="1"/>
        <end position="30"/>
    </location>
</feature>
<evidence type="ECO:0000256" key="1">
    <source>
        <dbReference type="SAM" id="MobiDB-lite"/>
    </source>
</evidence>
<reference evidence="2 3" key="1">
    <citation type="submission" date="2024-01" db="EMBL/GenBank/DDBJ databases">
        <authorList>
            <person name="Waweru B."/>
        </authorList>
    </citation>
    <scope>NUCLEOTIDE SEQUENCE [LARGE SCALE GENOMIC DNA]</scope>
</reference>
<accession>A0AAV1QVS3</accession>
<proteinExistence type="predicted"/>
<dbReference type="AlphaFoldDB" id="A0AAV1QVS3"/>
<name>A0AAV1QVS3_9ROSI</name>
<dbReference type="Proteomes" id="UP001314170">
    <property type="component" value="Unassembled WGS sequence"/>
</dbReference>
<keyword evidence="3" id="KW-1185">Reference proteome</keyword>
<dbReference type="EMBL" id="CAWUPB010000426">
    <property type="protein sequence ID" value="CAK7324652.1"/>
    <property type="molecule type" value="Genomic_DNA"/>
</dbReference>
<sequence length="75" mass="8513">MRRRSTFKNNEGTPHVERSRAAHQNRSTEQVPKLAAIAQAIEEQLPSQSCECTYNQWSHREAVLEFGSAGESTIR</sequence>